<organism evidence="1 2">
    <name type="scientific">Peronosclerospora sorghi</name>
    <dbReference type="NCBI Taxonomy" id="230839"/>
    <lineage>
        <taxon>Eukaryota</taxon>
        <taxon>Sar</taxon>
        <taxon>Stramenopiles</taxon>
        <taxon>Oomycota</taxon>
        <taxon>Peronosporomycetes</taxon>
        <taxon>Peronosporales</taxon>
        <taxon>Peronosporaceae</taxon>
        <taxon>Peronosclerospora</taxon>
    </lineage>
</organism>
<accession>A0ACC0W8Q4</accession>
<protein>
    <submittedName>
        <fullName evidence="1">Uncharacterized protein</fullName>
    </submittedName>
</protein>
<keyword evidence="2" id="KW-1185">Reference proteome</keyword>
<name>A0ACC0W8Q4_9STRA</name>
<gene>
    <name evidence="1" type="ORF">PsorP6_007063</name>
</gene>
<reference evidence="1 2" key="1">
    <citation type="journal article" date="2022" name="bioRxiv">
        <title>The genome of the oomycete Peronosclerospora sorghi, a cosmopolitan pathogen of maize and sorghum, is inflated with dispersed pseudogenes.</title>
        <authorList>
            <person name="Fletcher K."/>
            <person name="Martin F."/>
            <person name="Isakeit T."/>
            <person name="Cavanaugh K."/>
            <person name="Magill C."/>
            <person name="Michelmore R."/>
        </authorList>
    </citation>
    <scope>NUCLEOTIDE SEQUENCE [LARGE SCALE GENOMIC DNA]</scope>
    <source>
        <strain evidence="1">P6</strain>
    </source>
</reference>
<evidence type="ECO:0000313" key="2">
    <source>
        <dbReference type="Proteomes" id="UP001163321"/>
    </source>
</evidence>
<comment type="caution">
    <text evidence="1">The sequence shown here is derived from an EMBL/GenBank/DDBJ whole genome shotgun (WGS) entry which is preliminary data.</text>
</comment>
<sequence length="187" mass="20695">MGHQHGIVNEQAGGTLQRVDIRLGSSELHTEQTAEAEIVEKIEQLKVALLRKHEESKQIERQLEVCSEKLLSIRGESGPTIQSRQRHTMVSSRSKLRLLPAVLEAMDQKDVLPRRGFDTYTSSNVSSISGYSSQSMPVPRSRNIHARSARATALANVDNMSVSSYVPNSSNTSARRGQSPRGMRFGI</sequence>
<dbReference type="Proteomes" id="UP001163321">
    <property type="component" value="Chromosome 3"/>
</dbReference>
<evidence type="ECO:0000313" key="1">
    <source>
        <dbReference type="EMBL" id="KAI9915203.1"/>
    </source>
</evidence>
<proteinExistence type="predicted"/>
<dbReference type="EMBL" id="CM047582">
    <property type="protein sequence ID" value="KAI9915203.1"/>
    <property type="molecule type" value="Genomic_DNA"/>
</dbReference>